<evidence type="ECO:0000256" key="2">
    <source>
        <dbReference type="ARBA" id="ARBA00022723"/>
    </source>
</evidence>
<dbReference type="GO" id="GO:0043022">
    <property type="term" value="F:ribosome binding"/>
    <property type="evidence" value="ECO:0007669"/>
    <property type="project" value="TreeGrafter"/>
</dbReference>
<feature type="binding site" evidence="8">
    <location>
        <position position="219"/>
    </location>
    <ligand>
        <name>Mg(2+)</name>
        <dbReference type="ChEBI" id="CHEBI:18420"/>
    </ligand>
</feature>
<dbReference type="GO" id="GO:0005525">
    <property type="term" value="F:GTP binding"/>
    <property type="evidence" value="ECO:0007669"/>
    <property type="project" value="UniProtKB-UniRule"/>
</dbReference>
<dbReference type="InterPro" id="IPR016496">
    <property type="entry name" value="GTPase_HflX"/>
</dbReference>
<name>A0A172WH06_9EURY</name>
<keyword evidence="4 8" id="KW-0460">Magnesium</keyword>
<dbReference type="InterPro" id="IPR032305">
    <property type="entry name" value="GTP-bd_M"/>
</dbReference>
<evidence type="ECO:0000256" key="1">
    <source>
        <dbReference type="ARBA" id="ARBA00022490"/>
    </source>
</evidence>
<sequence length="442" mass="51240">MKAIGVIRKSRRERIRREEFEELLRSAGYEVVAILEQNREEHPKYNIGKGKLEELKELVRELWPDKVIFANKLTPSQAYNLWKELRVEIIDKWQLVLEIFEKRAHSKEAKLQVELASLQYEVPLVKEAIRRIKLGDRAGFKGMGEYQTQQYLKHIHYRMGKIRKELERIKADREVKRKRREEVGFILLALAGYTNAGKSTLLNTLAREEIEARNQMFTTLDTTTRRFKLGGKRVLVTDTVGFIDGLPPFIVEAFHSTLEEIVKADIVLLVLDVSEPWPEIRRKFLASLNVLRELKTLDKPMVVVLNKRDLTSEEDVKDKAERIMEIVTERGINVSRVVSISAKFGQLEELYGALEEVVLTLPKYGAFEITVREPEKVPQVMALTSAIGEVLSVEYGEETKIEAYIQTGMIKELTRLGVKIRRLNQPEHRESLKDSEGDEYRR</sequence>
<evidence type="ECO:0000313" key="11">
    <source>
        <dbReference type="Proteomes" id="UP000076969"/>
    </source>
</evidence>
<keyword evidence="3 6" id="KW-0547">Nucleotide-binding</keyword>
<evidence type="ECO:0000256" key="6">
    <source>
        <dbReference type="HAMAP-Rule" id="MF_00900"/>
    </source>
</evidence>
<feature type="binding site" evidence="7">
    <location>
        <begin position="306"/>
        <end position="309"/>
    </location>
    <ligand>
        <name>GTP</name>
        <dbReference type="ChEBI" id="CHEBI:37565"/>
    </ligand>
</feature>
<evidence type="ECO:0000256" key="3">
    <source>
        <dbReference type="ARBA" id="ARBA00022741"/>
    </source>
</evidence>
<feature type="domain" description="Hflx-type G" evidence="9">
    <location>
        <begin position="186"/>
        <end position="362"/>
    </location>
</feature>
<dbReference type="PROSITE" id="PS51705">
    <property type="entry name" value="G_HFLX"/>
    <property type="match status" value="1"/>
</dbReference>
<proteinExistence type="inferred from homology"/>
<reference evidence="11" key="1">
    <citation type="journal article" date="2016" name="Syst. Appl. Microbiol.">
        <title>Thermococcus piezophilus sp. nov., a novel hyperthermophilic and piezophilic archaeon with a broad pressure range for growth, isolated from a deepest hydrothermal vent at the Mid-Cayman Rise.</title>
        <authorList>
            <person name="Dalmasso C."/>
            <person name="Oger P."/>
            <person name="Selva G."/>
            <person name="Courtine D."/>
            <person name="L'Haridon S."/>
            <person name="Garlaschelli A."/>
            <person name="Roussel E."/>
            <person name="Miyazaki J."/>
            <person name="Reveillaud J."/>
            <person name="Jebbar M."/>
            <person name="Takai K."/>
            <person name="Maignien L."/>
            <person name="Alain K."/>
        </authorList>
    </citation>
    <scope>NUCLEOTIDE SEQUENCE [LARGE SCALE GENOMIC DNA]</scope>
    <source>
        <strain evidence="11">CDGS</strain>
    </source>
</reference>
<keyword evidence="1 6" id="KW-0963">Cytoplasm</keyword>
<feature type="binding site" evidence="7">
    <location>
        <begin position="341"/>
        <end position="343"/>
    </location>
    <ligand>
        <name>GTP</name>
        <dbReference type="ChEBI" id="CHEBI:37565"/>
    </ligand>
</feature>
<dbReference type="Pfam" id="PF16360">
    <property type="entry name" value="GTP-bdg_M"/>
    <property type="match status" value="1"/>
</dbReference>
<dbReference type="GeneID" id="28495512"/>
<comment type="similarity">
    <text evidence="6">Belongs to the TRAFAC class OBG-HflX-like GTPase superfamily. HflX GTPase family.</text>
</comment>
<dbReference type="InterPro" id="IPR030394">
    <property type="entry name" value="G_HFLX_dom"/>
</dbReference>
<comment type="subcellular location">
    <subcellularLocation>
        <location evidence="6">Cytoplasm</location>
    </subcellularLocation>
    <text evidence="6">May associate with membranes.</text>
</comment>
<comment type="function">
    <text evidence="6">GTPase that associates with the 50S ribosomal subunit and may have a role during protein synthesis or ribosome biogenesis.</text>
</comment>
<organism evidence="10 11">
    <name type="scientific">Thermococcus piezophilus</name>
    <dbReference type="NCBI Taxonomy" id="1712654"/>
    <lineage>
        <taxon>Archaea</taxon>
        <taxon>Methanobacteriati</taxon>
        <taxon>Methanobacteriota</taxon>
        <taxon>Thermococci</taxon>
        <taxon>Thermococcales</taxon>
        <taxon>Thermococcaceae</taxon>
        <taxon>Thermococcus</taxon>
    </lineage>
</organism>
<dbReference type="SUPFAM" id="SSF52540">
    <property type="entry name" value="P-loop containing nucleoside triphosphate hydrolases"/>
    <property type="match status" value="1"/>
</dbReference>
<comment type="subunit">
    <text evidence="6">Monomer. Associates with the 50S ribosomal subunit.</text>
</comment>
<accession>A0A172WH06</accession>
<dbReference type="HAMAP" id="MF_00900">
    <property type="entry name" value="GTPase_HflX"/>
    <property type="match status" value="1"/>
</dbReference>
<keyword evidence="5 6" id="KW-0342">GTP-binding</keyword>
<dbReference type="CDD" id="cd01878">
    <property type="entry name" value="HflX"/>
    <property type="match status" value="1"/>
</dbReference>
<dbReference type="Pfam" id="PF01926">
    <property type="entry name" value="MMR_HSR1"/>
    <property type="match status" value="1"/>
</dbReference>
<dbReference type="PIRSF" id="PIRSF006809">
    <property type="entry name" value="GTP-binding_hflX_prd"/>
    <property type="match status" value="1"/>
</dbReference>
<dbReference type="Pfam" id="PF13167">
    <property type="entry name" value="GTP-bdg_N"/>
    <property type="match status" value="1"/>
</dbReference>
<dbReference type="RefSeq" id="WP_068665425.1">
    <property type="nucleotide sequence ID" value="NZ_CP015520.1"/>
</dbReference>
<dbReference type="PRINTS" id="PR00326">
    <property type="entry name" value="GTP1OBG"/>
</dbReference>
<dbReference type="OrthoDB" id="10150at2157"/>
<dbReference type="Gene3D" id="3.40.50.11060">
    <property type="entry name" value="GTPase HflX, N-terminal domain"/>
    <property type="match status" value="1"/>
</dbReference>
<dbReference type="InterPro" id="IPR025121">
    <property type="entry name" value="GTPase_HflX_N"/>
</dbReference>
<dbReference type="NCBIfam" id="TIGR00231">
    <property type="entry name" value="small_GTP"/>
    <property type="match status" value="1"/>
</dbReference>
<evidence type="ECO:0000256" key="7">
    <source>
        <dbReference type="PIRSR" id="PIRSR006809-1"/>
    </source>
</evidence>
<dbReference type="AlphaFoldDB" id="A0A172WH06"/>
<dbReference type="InterPro" id="IPR027417">
    <property type="entry name" value="P-loop_NTPase"/>
</dbReference>
<dbReference type="EMBL" id="CP015520">
    <property type="protein sequence ID" value="ANF22586.1"/>
    <property type="molecule type" value="Genomic_DNA"/>
</dbReference>
<dbReference type="InterPro" id="IPR042108">
    <property type="entry name" value="GTPase_HflX_N_sf"/>
</dbReference>
<evidence type="ECO:0000256" key="5">
    <source>
        <dbReference type="ARBA" id="ARBA00023134"/>
    </source>
</evidence>
<dbReference type="Proteomes" id="UP000076969">
    <property type="component" value="Chromosome"/>
</dbReference>
<comment type="cofactor">
    <cofactor evidence="8">
        <name>Mg(2+)</name>
        <dbReference type="ChEBI" id="CHEBI:18420"/>
    </cofactor>
</comment>
<keyword evidence="11" id="KW-1185">Reference proteome</keyword>
<dbReference type="Gene3D" id="6.10.250.2860">
    <property type="match status" value="1"/>
</dbReference>
<keyword evidence="2 8" id="KW-0479">Metal-binding</keyword>
<dbReference type="InterPro" id="IPR005225">
    <property type="entry name" value="Small_GTP-bd"/>
</dbReference>
<evidence type="ECO:0000259" key="9">
    <source>
        <dbReference type="PROSITE" id="PS51705"/>
    </source>
</evidence>
<evidence type="ECO:0000313" key="10">
    <source>
        <dbReference type="EMBL" id="ANF22586.1"/>
    </source>
</evidence>
<evidence type="ECO:0000256" key="8">
    <source>
        <dbReference type="PIRSR" id="PIRSR006809-2"/>
    </source>
</evidence>
<feature type="binding site" evidence="7">
    <location>
        <begin position="217"/>
        <end position="221"/>
    </location>
    <ligand>
        <name>GTP</name>
        <dbReference type="ChEBI" id="CHEBI:37565"/>
    </ligand>
</feature>
<feature type="binding site" evidence="8">
    <location>
        <position position="199"/>
    </location>
    <ligand>
        <name>Mg(2+)</name>
        <dbReference type="ChEBI" id="CHEBI:18420"/>
    </ligand>
</feature>
<evidence type="ECO:0000256" key="4">
    <source>
        <dbReference type="ARBA" id="ARBA00022842"/>
    </source>
</evidence>
<dbReference type="GO" id="GO:0003924">
    <property type="term" value="F:GTPase activity"/>
    <property type="evidence" value="ECO:0007669"/>
    <property type="project" value="UniProtKB-UniRule"/>
</dbReference>
<dbReference type="PANTHER" id="PTHR10229:SF8">
    <property type="entry name" value="GTPASE HFLX"/>
    <property type="match status" value="1"/>
</dbReference>
<dbReference type="GO" id="GO:0046872">
    <property type="term" value="F:metal ion binding"/>
    <property type="evidence" value="ECO:0007669"/>
    <property type="project" value="UniProtKB-KW"/>
</dbReference>
<dbReference type="PANTHER" id="PTHR10229">
    <property type="entry name" value="GTP-BINDING PROTEIN HFLX"/>
    <property type="match status" value="1"/>
</dbReference>
<dbReference type="KEGG" id="tpie:A7C91_04920"/>
<dbReference type="InterPro" id="IPR006073">
    <property type="entry name" value="GTP-bd"/>
</dbReference>
<protein>
    <recommendedName>
        <fullName evidence="6">GTPase HflX</fullName>
    </recommendedName>
    <alternativeName>
        <fullName evidence="6">GTP-binding protein HflX</fullName>
    </alternativeName>
</protein>
<dbReference type="Gene3D" id="3.40.50.300">
    <property type="entry name" value="P-loop containing nucleotide triphosphate hydrolases"/>
    <property type="match status" value="1"/>
</dbReference>
<feature type="binding site" evidence="7">
    <location>
        <begin position="192"/>
        <end position="199"/>
    </location>
    <ligand>
        <name>GTP</name>
        <dbReference type="ChEBI" id="CHEBI:37565"/>
    </ligand>
</feature>
<dbReference type="NCBIfam" id="TIGR03156">
    <property type="entry name" value="GTP_HflX"/>
    <property type="match status" value="1"/>
</dbReference>
<dbReference type="STRING" id="1712654.A7C91_04920"/>
<gene>
    <name evidence="6" type="primary">hflX</name>
    <name evidence="10" type="ORF">A7C91_04920</name>
</gene>
<feature type="binding site" evidence="7">
    <location>
        <begin position="238"/>
        <end position="241"/>
    </location>
    <ligand>
        <name>GTP</name>
        <dbReference type="ChEBI" id="CHEBI:37565"/>
    </ligand>
</feature>
<dbReference type="FunFam" id="3.40.50.11060:FF:000001">
    <property type="entry name" value="GTPase HflX"/>
    <property type="match status" value="1"/>
</dbReference>
<dbReference type="GO" id="GO:0005737">
    <property type="term" value="C:cytoplasm"/>
    <property type="evidence" value="ECO:0007669"/>
    <property type="project" value="UniProtKB-SubCell"/>
</dbReference>